<evidence type="ECO:0000313" key="2">
    <source>
        <dbReference type="EMBL" id="GER38978.1"/>
    </source>
</evidence>
<gene>
    <name evidence="2" type="ORF">STAS_15512</name>
</gene>
<dbReference type="AlphaFoldDB" id="A0A5A7Q2B4"/>
<feature type="compositionally biased region" description="Basic and acidic residues" evidence="1">
    <location>
        <begin position="176"/>
        <end position="187"/>
    </location>
</feature>
<comment type="caution">
    <text evidence="2">The sequence shown here is derived from an EMBL/GenBank/DDBJ whole genome shotgun (WGS) entry which is preliminary data.</text>
</comment>
<accession>A0A5A7Q2B4</accession>
<sequence>MIVVPPSPIPSSTTKASSDSAAGQGWGPSGQEKALAKTETVTDSGWMSPRWVACFEREEEERKAQPTIHSMGNDEEPAFAFGAHEERASSCATSPTPSTEIEQSRHSDSTASGKAPVTDGWSADGYLFADRAKEQATAASRNDATDQATLNETDRLTQETESLPARTDAPTSAEEEERKERKEGRTA</sequence>
<feature type="region of interest" description="Disordered" evidence="1">
    <location>
        <begin position="57"/>
        <end position="187"/>
    </location>
</feature>
<reference evidence="3" key="1">
    <citation type="journal article" date="2019" name="Curr. Biol.">
        <title>Genome Sequence of Striga asiatica Provides Insight into the Evolution of Plant Parasitism.</title>
        <authorList>
            <person name="Yoshida S."/>
            <person name="Kim S."/>
            <person name="Wafula E.K."/>
            <person name="Tanskanen J."/>
            <person name="Kim Y.M."/>
            <person name="Honaas L."/>
            <person name="Yang Z."/>
            <person name="Spallek T."/>
            <person name="Conn C.E."/>
            <person name="Ichihashi Y."/>
            <person name="Cheong K."/>
            <person name="Cui S."/>
            <person name="Der J.P."/>
            <person name="Gundlach H."/>
            <person name="Jiao Y."/>
            <person name="Hori C."/>
            <person name="Ishida J.K."/>
            <person name="Kasahara H."/>
            <person name="Kiba T."/>
            <person name="Kim M.S."/>
            <person name="Koo N."/>
            <person name="Laohavisit A."/>
            <person name="Lee Y.H."/>
            <person name="Lumba S."/>
            <person name="McCourt P."/>
            <person name="Mortimer J.C."/>
            <person name="Mutuku J.M."/>
            <person name="Nomura T."/>
            <person name="Sasaki-Sekimoto Y."/>
            <person name="Seto Y."/>
            <person name="Wang Y."/>
            <person name="Wakatake T."/>
            <person name="Sakakibara H."/>
            <person name="Demura T."/>
            <person name="Yamaguchi S."/>
            <person name="Yoneyama K."/>
            <person name="Manabe R.I."/>
            <person name="Nelson D.C."/>
            <person name="Schulman A.H."/>
            <person name="Timko M.P."/>
            <person name="dePamphilis C.W."/>
            <person name="Choi D."/>
            <person name="Shirasu K."/>
        </authorList>
    </citation>
    <scope>NUCLEOTIDE SEQUENCE [LARGE SCALE GENOMIC DNA]</scope>
    <source>
        <strain evidence="3">cv. UVA1</strain>
    </source>
</reference>
<feature type="compositionally biased region" description="Polar residues" evidence="1">
    <location>
        <begin position="137"/>
        <end position="151"/>
    </location>
</feature>
<name>A0A5A7Q2B4_STRAF</name>
<keyword evidence="3" id="KW-1185">Reference proteome</keyword>
<proteinExistence type="predicted"/>
<dbReference type="Proteomes" id="UP000325081">
    <property type="component" value="Unassembled WGS sequence"/>
</dbReference>
<dbReference type="EMBL" id="BKCP01005572">
    <property type="protein sequence ID" value="GER38978.1"/>
    <property type="molecule type" value="Genomic_DNA"/>
</dbReference>
<organism evidence="2 3">
    <name type="scientific">Striga asiatica</name>
    <name type="common">Asiatic witchweed</name>
    <name type="synonym">Buchnera asiatica</name>
    <dbReference type="NCBI Taxonomy" id="4170"/>
    <lineage>
        <taxon>Eukaryota</taxon>
        <taxon>Viridiplantae</taxon>
        <taxon>Streptophyta</taxon>
        <taxon>Embryophyta</taxon>
        <taxon>Tracheophyta</taxon>
        <taxon>Spermatophyta</taxon>
        <taxon>Magnoliopsida</taxon>
        <taxon>eudicotyledons</taxon>
        <taxon>Gunneridae</taxon>
        <taxon>Pentapetalae</taxon>
        <taxon>asterids</taxon>
        <taxon>lamiids</taxon>
        <taxon>Lamiales</taxon>
        <taxon>Orobanchaceae</taxon>
        <taxon>Buchnereae</taxon>
        <taxon>Striga</taxon>
    </lineage>
</organism>
<evidence type="ECO:0000256" key="1">
    <source>
        <dbReference type="SAM" id="MobiDB-lite"/>
    </source>
</evidence>
<feature type="compositionally biased region" description="Low complexity" evidence="1">
    <location>
        <begin position="89"/>
        <end position="99"/>
    </location>
</feature>
<evidence type="ECO:0000313" key="3">
    <source>
        <dbReference type="Proteomes" id="UP000325081"/>
    </source>
</evidence>
<feature type="compositionally biased region" description="Low complexity" evidence="1">
    <location>
        <begin position="10"/>
        <end position="22"/>
    </location>
</feature>
<protein>
    <submittedName>
        <fullName evidence="2">Autotransporter beta-domain protein</fullName>
    </submittedName>
</protein>
<feature type="region of interest" description="Disordered" evidence="1">
    <location>
        <begin position="1"/>
        <end position="42"/>
    </location>
</feature>